<evidence type="ECO:0000256" key="1">
    <source>
        <dbReference type="SAM" id="MobiDB-lite"/>
    </source>
</evidence>
<dbReference type="AlphaFoldDB" id="A0A1Q9E3H5"/>
<reference evidence="2 3" key="1">
    <citation type="submission" date="2016-02" db="EMBL/GenBank/DDBJ databases">
        <title>Genome analysis of coral dinoflagellate symbionts highlights evolutionary adaptations to a symbiotic lifestyle.</title>
        <authorList>
            <person name="Aranda M."/>
            <person name="Li Y."/>
            <person name="Liew Y.J."/>
            <person name="Baumgarten S."/>
            <person name="Simakov O."/>
            <person name="Wilson M."/>
            <person name="Piel J."/>
            <person name="Ashoor H."/>
            <person name="Bougouffa S."/>
            <person name="Bajic V.B."/>
            <person name="Ryu T."/>
            <person name="Ravasi T."/>
            <person name="Bayer T."/>
            <person name="Micklem G."/>
            <person name="Kim H."/>
            <person name="Bhak J."/>
            <person name="Lajeunesse T.C."/>
            <person name="Voolstra C.R."/>
        </authorList>
    </citation>
    <scope>NUCLEOTIDE SEQUENCE [LARGE SCALE GENOMIC DNA]</scope>
    <source>
        <strain evidence="2 3">CCMP2467</strain>
    </source>
</reference>
<gene>
    <name evidence="2" type="ORF">AK812_SmicGene15216</name>
</gene>
<feature type="region of interest" description="Disordered" evidence="1">
    <location>
        <begin position="526"/>
        <end position="550"/>
    </location>
</feature>
<dbReference type="EMBL" id="LSRX01000276">
    <property type="protein sequence ID" value="OLQ01982.1"/>
    <property type="molecule type" value="Genomic_DNA"/>
</dbReference>
<dbReference type="OrthoDB" id="428666at2759"/>
<comment type="caution">
    <text evidence="2">The sequence shown here is derived from an EMBL/GenBank/DDBJ whole genome shotgun (WGS) entry which is preliminary data.</text>
</comment>
<feature type="region of interest" description="Disordered" evidence="1">
    <location>
        <begin position="430"/>
        <end position="471"/>
    </location>
</feature>
<keyword evidence="3" id="KW-1185">Reference proteome</keyword>
<feature type="region of interest" description="Disordered" evidence="1">
    <location>
        <begin position="141"/>
        <end position="165"/>
    </location>
</feature>
<organism evidence="2 3">
    <name type="scientific">Symbiodinium microadriaticum</name>
    <name type="common">Dinoflagellate</name>
    <name type="synonym">Zooxanthella microadriatica</name>
    <dbReference type="NCBI Taxonomy" id="2951"/>
    <lineage>
        <taxon>Eukaryota</taxon>
        <taxon>Sar</taxon>
        <taxon>Alveolata</taxon>
        <taxon>Dinophyceae</taxon>
        <taxon>Suessiales</taxon>
        <taxon>Symbiodiniaceae</taxon>
        <taxon>Symbiodinium</taxon>
    </lineage>
</organism>
<feature type="compositionally biased region" description="Basic and acidic residues" evidence="1">
    <location>
        <begin position="220"/>
        <end position="249"/>
    </location>
</feature>
<sequence>MNDVWFTRLFGGESMSPSCRPHSSIIATTSILELPPTCVAKAAALLRDQPDNLESYLSQPCCARALWRQGLEKAEVLAAAAGVDPANTPGKSPRKRYALQLLGQIVWETELGASNSPNQIDPWGDRAMPRHIDRNPCAEASLSPEAGAADGSCRQKSRARAQSARVRKNEVPEDIGDLRRWETKLSFALYIKEQHHKEVQERARSRNGRIEAVRASYAQRKQEHEDRQQSHWQQRTKDHEERVARSKGAKQEISDLMVNASAVRQAVLQTNRRKIFQEQETLRSQRIEQESKRQLEAEQKRRKLLQEKGVGRAKLRETREISCKQATRLERIRNVERELLRQKIEFKSPSATPSVSPRARSRPSSARGSQPFVPHPPCSKAPAARRPFVQGYKADGRSNDTLSAWDWEPLVGNIPEPSLMPWPRCADALAQGDQTERTRPSSAEDVASSRTTSVPKKPPIENPDDKSGEYLGAEGIFPVSGFRTVTSDDVLQKDLATAAALFDDLLADVDAKTSPELAKVPSTVECAADESAPASASLPEEADPDPRRDKSRISHAVRVFVYGKLAHDASKWELLVPACEPQDEIFPTAAADGQHDQIVDSGILEDNEAVRLWNSMKNCRTRWAFLRQTALRKCARRGSHQGARRAATVRPLRASGLESVGRFRYPAMPNS</sequence>
<name>A0A1Q9E3H5_SYMMI</name>
<feature type="compositionally biased region" description="Low complexity" evidence="1">
    <location>
        <begin position="529"/>
        <end position="539"/>
    </location>
</feature>
<feature type="region of interest" description="Disordered" evidence="1">
    <location>
        <begin position="216"/>
        <end position="249"/>
    </location>
</feature>
<evidence type="ECO:0000313" key="2">
    <source>
        <dbReference type="EMBL" id="OLQ01982.1"/>
    </source>
</evidence>
<feature type="compositionally biased region" description="Low complexity" evidence="1">
    <location>
        <begin position="348"/>
        <end position="369"/>
    </location>
</feature>
<accession>A0A1Q9E3H5</accession>
<feature type="region of interest" description="Disordered" evidence="1">
    <location>
        <begin position="346"/>
        <end position="384"/>
    </location>
</feature>
<dbReference type="Proteomes" id="UP000186817">
    <property type="component" value="Unassembled WGS sequence"/>
</dbReference>
<proteinExistence type="predicted"/>
<evidence type="ECO:0000313" key="3">
    <source>
        <dbReference type="Proteomes" id="UP000186817"/>
    </source>
</evidence>
<protein>
    <submittedName>
        <fullName evidence="2">Uncharacterized protein</fullName>
    </submittedName>
</protein>